<gene>
    <name evidence="6" type="ORF">nbrc107697_11920</name>
</gene>
<evidence type="ECO:0000256" key="3">
    <source>
        <dbReference type="ARBA" id="ARBA00023125"/>
    </source>
</evidence>
<comment type="similarity">
    <text evidence="1">Belongs to the LysR transcriptional regulatory family.</text>
</comment>
<evidence type="ECO:0000259" key="5">
    <source>
        <dbReference type="PROSITE" id="PS50931"/>
    </source>
</evidence>
<dbReference type="Pfam" id="PF00126">
    <property type="entry name" value="HTH_1"/>
    <property type="match status" value="1"/>
</dbReference>
<dbReference type="GO" id="GO:0003700">
    <property type="term" value="F:DNA-binding transcription factor activity"/>
    <property type="evidence" value="ECO:0007669"/>
    <property type="project" value="InterPro"/>
</dbReference>
<evidence type="ECO:0000313" key="6">
    <source>
        <dbReference type="EMBL" id="GED97153.1"/>
    </source>
</evidence>
<dbReference type="Gene3D" id="1.10.10.10">
    <property type="entry name" value="Winged helix-like DNA-binding domain superfamily/Winged helix DNA-binding domain"/>
    <property type="match status" value="1"/>
</dbReference>
<dbReference type="InterPro" id="IPR005119">
    <property type="entry name" value="LysR_subst-bd"/>
</dbReference>
<dbReference type="InterPro" id="IPR036388">
    <property type="entry name" value="WH-like_DNA-bd_sf"/>
</dbReference>
<dbReference type="PANTHER" id="PTHR30579">
    <property type="entry name" value="TRANSCRIPTIONAL REGULATOR"/>
    <property type="match status" value="1"/>
</dbReference>
<dbReference type="InterPro" id="IPR050176">
    <property type="entry name" value="LTTR"/>
</dbReference>
<dbReference type="Pfam" id="PF03466">
    <property type="entry name" value="LysR_substrate"/>
    <property type="match status" value="1"/>
</dbReference>
<accession>A0A7I9UW33</accession>
<name>A0A7I9UW33_9ACTN</name>
<reference evidence="7" key="1">
    <citation type="submission" date="2019-06" db="EMBL/GenBank/DDBJ databases">
        <title>Gordonia isolated from sludge of a wastewater treatment plant.</title>
        <authorList>
            <person name="Tamura T."/>
            <person name="Aoyama K."/>
            <person name="Kang Y."/>
            <person name="Saito S."/>
            <person name="Akiyama N."/>
            <person name="Yazawa K."/>
            <person name="Gonoi T."/>
            <person name="Mikami Y."/>
        </authorList>
    </citation>
    <scope>NUCLEOTIDE SEQUENCE [LARGE SCALE GENOMIC DNA]</scope>
    <source>
        <strain evidence="7">NBRC 107697</strain>
    </source>
</reference>
<dbReference type="PANTHER" id="PTHR30579:SF7">
    <property type="entry name" value="HTH-TYPE TRANSCRIPTIONAL REGULATOR LRHA-RELATED"/>
    <property type="match status" value="1"/>
</dbReference>
<evidence type="ECO:0000256" key="2">
    <source>
        <dbReference type="ARBA" id="ARBA00023015"/>
    </source>
</evidence>
<proteinExistence type="inferred from homology"/>
<dbReference type="SUPFAM" id="SSF46785">
    <property type="entry name" value="Winged helix' DNA-binding domain"/>
    <property type="match status" value="1"/>
</dbReference>
<dbReference type="AlphaFoldDB" id="A0A7I9UW33"/>
<keyword evidence="7" id="KW-1185">Reference proteome</keyword>
<dbReference type="InterPro" id="IPR000847">
    <property type="entry name" value="LysR_HTH_N"/>
</dbReference>
<feature type="domain" description="HTH lysR-type" evidence="5">
    <location>
        <begin position="5"/>
        <end position="62"/>
    </location>
</feature>
<evidence type="ECO:0000256" key="1">
    <source>
        <dbReference type="ARBA" id="ARBA00009437"/>
    </source>
</evidence>
<keyword evidence="2" id="KW-0805">Transcription regulation</keyword>
<keyword evidence="4" id="KW-0804">Transcription</keyword>
<dbReference type="PRINTS" id="PR00039">
    <property type="entry name" value="HTHLYSR"/>
</dbReference>
<comment type="caution">
    <text evidence="6">The sequence shown here is derived from an EMBL/GenBank/DDBJ whole genome shotgun (WGS) entry which is preliminary data.</text>
</comment>
<dbReference type="PROSITE" id="PS50931">
    <property type="entry name" value="HTH_LYSR"/>
    <property type="match status" value="1"/>
</dbReference>
<dbReference type="EMBL" id="BJOU01000001">
    <property type="protein sequence ID" value="GED97153.1"/>
    <property type="molecule type" value="Genomic_DNA"/>
</dbReference>
<dbReference type="SUPFAM" id="SSF53850">
    <property type="entry name" value="Periplasmic binding protein-like II"/>
    <property type="match status" value="1"/>
</dbReference>
<sequence length="281" mass="29041">MAELLNLAHLATLAAVVDHGGFTRAARALRLSQSTVSQHINLLEQRLGTELVVRDARGVALTEDGQQLLDDGRALLAGHDALVRRFDARRNPQIAIGATEHAADSLLPRIISTVRDAYPDRRVTFTLDRSPQLVEAVGAGRLDLALTLALAGDAPGERVGSLALRWLAAPGLGPAAPGDPVNLVAFDGSCGIRELAVARLRRSGHNADIAVQAATLDGVVTAARAGLGVALLPVSLAVPEGLSELADLPDAGRVGVNLVARRGIDARLAATAGAAVASLLD</sequence>
<keyword evidence="3" id="KW-0238">DNA-binding</keyword>
<dbReference type="RefSeq" id="WP_161926518.1">
    <property type="nucleotide sequence ID" value="NZ_BJOU01000001.1"/>
</dbReference>
<evidence type="ECO:0000256" key="4">
    <source>
        <dbReference type="ARBA" id="ARBA00023163"/>
    </source>
</evidence>
<protein>
    <submittedName>
        <fullName evidence="6">LysR family transcriptional regulator</fullName>
    </submittedName>
</protein>
<dbReference type="OrthoDB" id="9803735at2"/>
<dbReference type="InterPro" id="IPR036390">
    <property type="entry name" value="WH_DNA-bd_sf"/>
</dbReference>
<dbReference type="Gene3D" id="3.40.190.10">
    <property type="entry name" value="Periplasmic binding protein-like II"/>
    <property type="match status" value="2"/>
</dbReference>
<organism evidence="6 7">
    <name type="scientific">Gordonia crocea</name>
    <dbReference type="NCBI Taxonomy" id="589162"/>
    <lineage>
        <taxon>Bacteria</taxon>
        <taxon>Bacillati</taxon>
        <taxon>Actinomycetota</taxon>
        <taxon>Actinomycetes</taxon>
        <taxon>Mycobacteriales</taxon>
        <taxon>Gordoniaceae</taxon>
        <taxon>Gordonia</taxon>
    </lineage>
</organism>
<dbReference type="FunFam" id="1.10.10.10:FF:000001">
    <property type="entry name" value="LysR family transcriptional regulator"/>
    <property type="match status" value="1"/>
</dbReference>
<dbReference type="GO" id="GO:0003677">
    <property type="term" value="F:DNA binding"/>
    <property type="evidence" value="ECO:0007669"/>
    <property type="project" value="UniProtKB-KW"/>
</dbReference>
<dbReference type="Proteomes" id="UP000444980">
    <property type="component" value="Unassembled WGS sequence"/>
</dbReference>
<evidence type="ECO:0000313" key="7">
    <source>
        <dbReference type="Proteomes" id="UP000444980"/>
    </source>
</evidence>